<dbReference type="PANTHER" id="PTHR11474:SF126">
    <property type="entry name" value="TYROSINASE-LIKE PROTEIN TYR-1-RELATED"/>
    <property type="match status" value="1"/>
</dbReference>
<organism evidence="7 8">
    <name type="scientific">Patella caerulea</name>
    <name type="common">Rayed Mediterranean limpet</name>
    <dbReference type="NCBI Taxonomy" id="87958"/>
    <lineage>
        <taxon>Eukaryota</taxon>
        <taxon>Metazoa</taxon>
        <taxon>Spiralia</taxon>
        <taxon>Lophotrochozoa</taxon>
        <taxon>Mollusca</taxon>
        <taxon>Gastropoda</taxon>
        <taxon>Patellogastropoda</taxon>
        <taxon>Patelloidea</taxon>
        <taxon>Patellidae</taxon>
        <taxon>Patella</taxon>
    </lineage>
</organism>
<feature type="signal peptide" evidence="4">
    <location>
        <begin position="1"/>
        <end position="21"/>
    </location>
</feature>
<reference evidence="7 8" key="1">
    <citation type="submission" date="2024-01" db="EMBL/GenBank/DDBJ databases">
        <title>The genome of the rayed Mediterranean limpet Patella caerulea (Linnaeus, 1758).</title>
        <authorList>
            <person name="Anh-Thu Weber A."/>
            <person name="Halstead-Nussloch G."/>
        </authorList>
    </citation>
    <scope>NUCLEOTIDE SEQUENCE [LARGE SCALE GENOMIC DNA]</scope>
    <source>
        <strain evidence="7">AATW-2023a</strain>
        <tissue evidence="7">Whole specimen</tissue>
    </source>
</reference>
<dbReference type="PROSITE" id="PS00498">
    <property type="entry name" value="TYROSINASE_2"/>
    <property type="match status" value="1"/>
</dbReference>
<dbReference type="PRINTS" id="PR00092">
    <property type="entry name" value="TYROSINASE"/>
</dbReference>
<dbReference type="EMBL" id="JAZGQO010000006">
    <property type="protein sequence ID" value="KAK6186228.1"/>
    <property type="molecule type" value="Genomic_DNA"/>
</dbReference>
<feature type="domain" description="Tyrosinase copper-binding" evidence="5">
    <location>
        <begin position="103"/>
        <end position="120"/>
    </location>
</feature>
<evidence type="ECO:0000256" key="3">
    <source>
        <dbReference type="SAM" id="MobiDB-lite"/>
    </source>
</evidence>
<dbReference type="GO" id="GO:0016491">
    <property type="term" value="F:oxidoreductase activity"/>
    <property type="evidence" value="ECO:0007669"/>
    <property type="project" value="InterPro"/>
</dbReference>
<keyword evidence="1" id="KW-0479">Metal-binding</keyword>
<dbReference type="PROSITE" id="PS00497">
    <property type="entry name" value="TYROSINASE_1"/>
    <property type="match status" value="1"/>
</dbReference>
<protein>
    <recommendedName>
        <fullName evidence="5 6">Tyrosinase copper-binding domain-containing protein</fullName>
    </recommendedName>
</protein>
<evidence type="ECO:0000256" key="2">
    <source>
        <dbReference type="ARBA" id="ARBA00023008"/>
    </source>
</evidence>
<dbReference type="Proteomes" id="UP001347796">
    <property type="component" value="Unassembled WGS sequence"/>
</dbReference>
<keyword evidence="8" id="KW-1185">Reference proteome</keyword>
<dbReference type="InterPro" id="IPR050316">
    <property type="entry name" value="Tyrosinase/Hemocyanin"/>
</dbReference>
<feature type="domain" description="Tyrosinase copper-binding" evidence="6">
    <location>
        <begin position="241"/>
        <end position="252"/>
    </location>
</feature>
<evidence type="ECO:0000313" key="7">
    <source>
        <dbReference type="EMBL" id="KAK6186228.1"/>
    </source>
</evidence>
<name>A0AAN8K5C5_PATCE</name>
<feature type="region of interest" description="Disordered" evidence="3">
    <location>
        <begin position="540"/>
        <end position="559"/>
    </location>
</feature>
<dbReference type="Gene3D" id="1.10.1280.10">
    <property type="entry name" value="Di-copper center containing domain from catechol oxidase"/>
    <property type="match status" value="1"/>
</dbReference>
<evidence type="ECO:0000256" key="1">
    <source>
        <dbReference type="ARBA" id="ARBA00022723"/>
    </source>
</evidence>
<evidence type="ECO:0000256" key="4">
    <source>
        <dbReference type="SAM" id="SignalP"/>
    </source>
</evidence>
<dbReference type="InterPro" id="IPR002227">
    <property type="entry name" value="Tyrosinase_Cu-bd"/>
</dbReference>
<dbReference type="GO" id="GO:0046872">
    <property type="term" value="F:metal ion binding"/>
    <property type="evidence" value="ECO:0007669"/>
    <property type="project" value="UniProtKB-KW"/>
</dbReference>
<dbReference type="PANTHER" id="PTHR11474">
    <property type="entry name" value="TYROSINASE FAMILY MEMBER"/>
    <property type="match status" value="1"/>
</dbReference>
<proteinExistence type="predicted"/>
<keyword evidence="2" id="KW-0186">Copper</keyword>
<dbReference type="AlphaFoldDB" id="A0AAN8K5C5"/>
<dbReference type="SUPFAM" id="SSF48056">
    <property type="entry name" value="Di-copper centre-containing domain"/>
    <property type="match status" value="1"/>
</dbReference>
<gene>
    <name evidence="7" type="ORF">SNE40_008305</name>
</gene>
<evidence type="ECO:0000313" key="8">
    <source>
        <dbReference type="Proteomes" id="UP001347796"/>
    </source>
</evidence>
<evidence type="ECO:0000259" key="6">
    <source>
        <dbReference type="PROSITE" id="PS00498"/>
    </source>
</evidence>
<keyword evidence="4" id="KW-0732">Signal</keyword>
<feature type="chain" id="PRO_5042873236" description="Tyrosinase copper-binding domain-containing protein" evidence="4">
    <location>
        <begin position="22"/>
        <end position="559"/>
    </location>
</feature>
<dbReference type="InterPro" id="IPR008922">
    <property type="entry name" value="Di-copper_centre_dom_sf"/>
</dbReference>
<evidence type="ECO:0000259" key="5">
    <source>
        <dbReference type="PROSITE" id="PS00497"/>
    </source>
</evidence>
<comment type="caution">
    <text evidence="7">The sequence shown here is derived from an EMBL/GenBank/DDBJ whole genome shotgun (WGS) entry which is preliminary data.</text>
</comment>
<accession>A0AAN8K5C5</accession>
<dbReference type="Pfam" id="PF00264">
    <property type="entry name" value="Tyrosinase"/>
    <property type="match status" value="1"/>
</dbReference>
<sequence>MDVPVFQIALVICSLLAVSDPQIPGMSLPQPRIGEAIELANELIRLPWRRRSIRKDCRLLTSTQLQRLFDALQAAKRDTRVRPNVLDAFAFLHSHPEINEGAHGGTAFLPFHRYYLHLYEKMLRMYEPSVSLCYWDTTLEPSDYQDSAMWTEDIFGTPRGLITEGFASNWLTPLGPLIREVSNPRGRTLTDRDIEEVMDQTRIGEISFPNGVLSANVEELHNHVHLYVGGLMAQIESASFDPIFWFHHTYVDCLYERFRHKQNETQNINPQRDWPSDFGEPSNAPFAPMRLGAMRNIDGANHFFSSMITCEDVPECRTDRDCGRFMNCDRTRRRCISNTRRNSRSGSMFGGMFGMSTNSFNGMFQNGLFSPQGSGGFPGFNPMSFNNNGNQGFGQMNNFRNTQGGFPGNPNQNFGGPPQQFQGMQGFPRAGNQGQPNMPQFPGMPNIGGGMMPGMPNMGGGGVPNMGGGGMPNMGGGGMPNMGGGGMPNMGGGGMPNFGGGMPNFGGGGMPNFGNQGAQGPMGFGGGMPNFGGAGGTQNQIPGMNMGPGGPPRGFNFGK</sequence>